<comment type="caution">
    <text evidence="2">The sequence shown here is derived from an EMBL/GenBank/DDBJ whole genome shotgun (WGS) entry which is preliminary data.</text>
</comment>
<dbReference type="AlphaFoldDB" id="A0AA86UNN4"/>
<dbReference type="Proteomes" id="UP001642409">
    <property type="component" value="Unassembled WGS sequence"/>
</dbReference>
<evidence type="ECO:0000313" key="3">
    <source>
        <dbReference type="EMBL" id="CAL6060503.1"/>
    </source>
</evidence>
<organism evidence="2">
    <name type="scientific">Hexamita inflata</name>
    <dbReference type="NCBI Taxonomy" id="28002"/>
    <lineage>
        <taxon>Eukaryota</taxon>
        <taxon>Metamonada</taxon>
        <taxon>Diplomonadida</taxon>
        <taxon>Hexamitidae</taxon>
        <taxon>Hexamitinae</taxon>
        <taxon>Hexamita</taxon>
    </lineage>
</organism>
<protein>
    <submittedName>
        <fullName evidence="3">Hypothetical_protein</fullName>
    </submittedName>
</protein>
<name>A0AA86UNN4_9EUKA</name>
<dbReference type="EMBL" id="CATOUU010000751">
    <property type="protein sequence ID" value="CAI9945808.1"/>
    <property type="molecule type" value="Genomic_DNA"/>
</dbReference>
<sequence>MHDLNAEFGPVGTSIGRIARNNMSIILTNIILSQQCQEFIREKIYNYPNNPDYNTQKFNLDQLVCFYEQDGTIHSQNYSFLIKTHQNMLFTDFVLFPSSAVENIFHYGEYNLITTNSQTIFPIGENHMQVLFSQGALICKLYDQPDYLYKRIKFGNFQKLNSKVFRQLDYLNAIVFKMQSFDFDERQLFSQTKRYNCSFQTFSNEIMKNSQQRPEHYFNTYQPEITHQNFIANFKQQYIVLVGVLFGMCILILLRFCQHL</sequence>
<keyword evidence="1" id="KW-0472">Membrane</keyword>
<reference evidence="3 4" key="2">
    <citation type="submission" date="2024-07" db="EMBL/GenBank/DDBJ databases">
        <authorList>
            <person name="Akdeniz Z."/>
        </authorList>
    </citation>
    <scope>NUCLEOTIDE SEQUENCE [LARGE SCALE GENOMIC DNA]</scope>
</reference>
<keyword evidence="1" id="KW-0812">Transmembrane</keyword>
<keyword evidence="1" id="KW-1133">Transmembrane helix</keyword>
<feature type="transmembrane region" description="Helical" evidence="1">
    <location>
        <begin position="238"/>
        <end position="257"/>
    </location>
</feature>
<dbReference type="EMBL" id="CAXDID020000230">
    <property type="protein sequence ID" value="CAL6060503.1"/>
    <property type="molecule type" value="Genomic_DNA"/>
</dbReference>
<gene>
    <name evidence="2" type="ORF">HINF_LOCUS33453</name>
    <name evidence="3" type="ORF">HINF_LOCUS49258</name>
</gene>
<evidence type="ECO:0000313" key="2">
    <source>
        <dbReference type="EMBL" id="CAI9945808.1"/>
    </source>
</evidence>
<reference evidence="2" key="1">
    <citation type="submission" date="2023-06" db="EMBL/GenBank/DDBJ databases">
        <authorList>
            <person name="Kurt Z."/>
        </authorList>
    </citation>
    <scope>NUCLEOTIDE SEQUENCE</scope>
</reference>
<proteinExistence type="predicted"/>
<evidence type="ECO:0000256" key="1">
    <source>
        <dbReference type="SAM" id="Phobius"/>
    </source>
</evidence>
<keyword evidence="4" id="KW-1185">Reference proteome</keyword>
<evidence type="ECO:0000313" key="4">
    <source>
        <dbReference type="Proteomes" id="UP001642409"/>
    </source>
</evidence>
<accession>A0AA86UNN4</accession>